<name>A0ABT6YWD4_9BACT</name>
<comment type="caution">
    <text evidence="1">The sequence shown here is derived from an EMBL/GenBank/DDBJ whole genome shotgun (WGS) entry which is preliminary data.</text>
</comment>
<reference evidence="1 2" key="1">
    <citation type="submission" date="2023-05" db="EMBL/GenBank/DDBJ databases">
        <title>Novel species of genus Flectobacillus isolated from stream in China.</title>
        <authorList>
            <person name="Lu H."/>
        </authorList>
    </citation>
    <scope>NUCLEOTIDE SEQUENCE [LARGE SCALE GENOMIC DNA]</scope>
    <source>
        <strain evidence="1 2">LFS242W</strain>
    </source>
</reference>
<dbReference type="Proteomes" id="UP001225761">
    <property type="component" value="Unassembled WGS sequence"/>
</dbReference>
<organism evidence="1 2">
    <name type="scientific">Flectobacillus rivi</name>
    <dbReference type="NCBI Taxonomy" id="2984209"/>
    <lineage>
        <taxon>Bacteria</taxon>
        <taxon>Pseudomonadati</taxon>
        <taxon>Bacteroidota</taxon>
        <taxon>Cytophagia</taxon>
        <taxon>Cytophagales</taxon>
        <taxon>Flectobacillaceae</taxon>
        <taxon>Flectobacillus</taxon>
    </lineage>
</organism>
<proteinExistence type="predicted"/>
<evidence type="ECO:0000313" key="1">
    <source>
        <dbReference type="EMBL" id="MDI9873197.1"/>
    </source>
</evidence>
<evidence type="ECO:0000313" key="2">
    <source>
        <dbReference type="Proteomes" id="UP001225761"/>
    </source>
</evidence>
<sequence length="73" mass="7878">MILCNLLCSIRPCYKYKILDYTCGQHDVPSGDIIQVKTGDEIAINSIAFEVVDLDGSGNGKGIVKVPMFNGDA</sequence>
<keyword evidence="2" id="KW-1185">Reference proteome</keyword>
<dbReference type="RefSeq" id="WP_283380393.1">
    <property type="nucleotide sequence ID" value="NZ_JASHIE010000001.1"/>
</dbReference>
<gene>
    <name evidence="1" type="ORF">QM481_01575</name>
</gene>
<evidence type="ECO:0008006" key="3">
    <source>
        <dbReference type="Google" id="ProtNLM"/>
    </source>
</evidence>
<dbReference type="EMBL" id="JASHIE010000001">
    <property type="protein sequence ID" value="MDI9873197.1"/>
    <property type="molecule type" value="Genomic_DNA"/>
</dbReference>
<protein>
    <recommendedName>
        <fullName evidence="3">Acetamidase</fullName>
    </recommendedName>
</protein>
<accession>A0ABT6YWD4</accession>